<feature type="compositionally biased region" description="Polar residues" evidence="1">
    <location>
        <begin position="14"/>
        <end position="28"/>
    </location>
</feature>
<organism evidence="3 4">
    <name type="scientific">Salarias fasciatus</name>
    <name type="common">Jewelled blenny</name>
    <name type="synonym">Blennius fasciatus</name>
    <dbReference type="NCBI Taxonomy" id="181472"/>
    <lineage>
        <taxon>Eukaryota</taxon>
        <taxon>Metazoa</taxon>
        <taxon>Chordata</taxon>
        <taxon>Craniata</taxon>
        <taxon>Vertebrata</taxon>
        <taxon>Euteleostomi</taxon>
        <taxon>Actinopterygii</taxon>
        <taxon>Neopterygii</taxon>
        <taxon>Teleostei</taxon>
        <taxon>Neoteleostei</taxon>
        <taxon>Acanthomorphata</taxon>
        <taxon>Ovalentaria</taxon>
        <taxon>Blenniimorphae</taxon>
        <taxon>Blenniiformes</taxon>
        <taxon>Blennioidei</taxon>
        <taxon>Blenniidae</taxon>
        <taxon>Salariinae</taxon>
        <taxon>Salarias</taxon>
    </lineage>
</organism>
<sequence>SMADKDSGGYRRSLNITPKPTAPFNQFLPSKDKATGYVPAPLRKKRAERNEDVRRSWSSSTYAEDEGNFTSPWPKVTMTPSAEPQHNVACTRSENGKLECDDEVGYADPIQDDLYARKMGVKPQLPNKASYDKFLPKFWTPEEDVHLQKIKLGSQRRPWYRKMQGFRCVRATPPLAFAPVDPTSGPKLIKCKRWPLLGRQDPREPPDPIDYESIVPDLENDDMFARRTLAFQSNCDLVTMKTPLLGVRQRYSSEPQLNIVTQRHSHEGTEEAEFPDIEEDDVVFRKEKSQQAQQRRPLSGAPDNYAPMPIPEPWSLPPELKARLLCPPCPLSLKAAAASQNQVEMETRPQTDDMLIRKLGVCCGQGQSSARASSLTPSVPSCCSEGDLQKWQQIREASQLKHRKKLLIERLAALKL</sequence>
<reference evidence="3" key="2">
    <citation type="submission" date="2025-08" db="UniProtKB">
        <authorList>
            <consortium name="Ensembl"/>
        </authorList>
    </citation>
    <scope>IDENTIFICATION</scope>
</reference>
<dbReference type="AlphaFoldDB" id="A0A672HIR7"/>
<dbReference type="PANTHER" id="PTHR46767">
    <property type="entry name" value="LIM DOMAIN ONLY PROTEIN 7"/>
    <property type="match status" value="1"/>
</dbReference>
<feature type="domain" description="DUF4757" evidence="2">
    <location>
        <begin position="10"/>
        <end position="64"/>
    </location>
</feature>
<dbReference type="InterPro" id="IPR029978">
    <property type="entry name" value="LMO-7"/>
</dbReference>
<evidence type="ECO:0000313" key="4">
    <source>
        <dbReference type="Proteomes" id="UP000472267"/>
    </source>
</evidence>
<dbReference type="InterPro" id="IPR031865">
    <property type="entry name" value="DUF4757"/>
</dbReference>
<dbReference type="PANTHER" id="PTHR46767:SF1">
    <property type="entry name" value="LIM DOMAIN ONLY PROTEIN 7"/>
    <property type="match status" value="1"/>
</dbReference>
<dbReference type="Ensembl" id="ENSSFAT00005030176.1">
    <property type="protein sequence ID" value="ENSSFAP00005029106.1"/>
    <property type="gene ID" value="ENSSFAG00005014803.1"/>
</dbReference>
<feature type="compositionally biased region" description="Polar residues" evidence="1">
    <location>
        <begin position="78"/>
        <end position="93"/>
    </location>
</feature>
<evidence type="ECO:0000256" key="1">
    <source>
        <dbReference type="SAM" id="MobiDB-lite"/>
    </source>
</evidence>
<dbReference type="GO" id="GO:0030155">
    <property type="term" value="P:regulation of cell adhesion"/>
    <property type="evidence" value="ECO:0007669"/>
    <property type="project" value="InterPro"/>
</dbReference>
<reference evidence="3" key="3">
    <citation type="submission" date="2025-09" db="UniProtKB">
        <authorList>
            <consortium name="Ensembl"/>
        </authorList>
    </citation>
    <scope>IDENTIFICATION</scope>
</reference>
<dbReference type="Pfam" id="PF15949">
    <property type="entry name" value="DUF4757"/>
    <property type="match status" value="1"/>
</dbReference>
<feature type="region of interest" description="Disordered" evidence="1">
    <location>
        <begin position="263"/>
        <end position="306"/>
    </location>
</feature>
<dbReference type="Proteomes" id="UP000472267">
    <property type="component" value="Chromosome 16"/>
</dbReference>
<evidence type="ECO:0000313" key="3">
    <source>
        <dbReference type="Ensembl" id="ENSSFAP00005029106.1"/>
    </source>
</evidence>
<dbReference type="GO" id="GO:0023051">
    <property type="term" value="P:regulation of signaling"/>
    <property type="evidence" value="ECO:0007669"/>
    <property type="project" value="InterPro"/>
</dbReference>
<feature type="region of interest" description="Disordered" evidence="1">
    <location>
        <begin position="1"/>
        <end position="94"/>
    </location>
</feature>
<feature type="compositionally biased region" description="Acidic residues" evidence="1">
    <location>
        <begin position="270"/>
        <end position="281"/>
    </location>
</feature>
<keyword evidence="4" id="KW-1185">Reference proteome</keyword>
<protein>
    <submittedName>
        <fullName evidence="3">LIM domain 7a</fullName>
    </submittedName>
</protein>
<accession>A0A672HIR7</accession>
<evidence type="ECO:0000259" key="2">
    <source>
        <dbReference type="Pfam" id="PF15949"/>
    </source>
</evidence>
<name>A0A672HIR7_SALFA</name>
<proteinExistence type="predicted"/>
<reference evidence="3" key="1">
    <citation type="submission" date="2019-06" db="EMBL/GenBank/DDBJ databases">
        <authorList>
            <consortium name="Wellcome Sanger Institute Data Sharing"/>
        </authorList>
    </citation>
    <scope>NUCLEOTIDE SEQUENCE [LARGE SCALE GENOMIC DNA]</scope>
</reference>